<dbReference type="OrthoDB" id="5590947at2759"/>
<protein>
    <submittedName>
        <fullName evidence="2">Uncharacterized protein</fullName>
    </submittedName>
</protein>
<feature type="compositionally biased region" description="Low complexity" evidence="1">
    <location>
        <begin position="88"/>
        <end position="102"/>
    </location>
</feature>
<evidence type="ECO:0000256" key="1">
    <source>
        <dbReference type="SAM" id="MobiDB-lite"/>
    </source>
</evidence>
<reference evidence="2 3" key="1">
    <citation type="journal article" date="2015" name="Genome Biol. Evol.">
        <title>Phylogenomic analyses indicate that early fungi evolved digesting cell walls of algal ancestors of land plants.</title>
        <authorList>
            <person name="Chang Y."/>
            <person name="Wang S."/>
            <person name="Sekimoto S."/>
            <person name="Aerts A.L."/>
            <person name="Choi C."/>
            <person name="Clum A."/>
            <person name="LaButti K.M."/>
            <person name="Lindquist E.A."/>
            <person name="Yee Ngan C."/>
            <person name="Ohm R.A."/>
            <person name="Salamov A.A."/>
            <person name="Grigoriev I.V."/>
            <person name="Spatafora J.W."/>
            <person name="Berbee M.L."/>
        </authorList>
    </citation>
    <scope>NUCLEOTIDE SEQUENCE [LARGE SCALE GENOMIC DNA]</scope>
    <source>
        <strain evidence="2 3">NRRL 1564</strain>
    </source>
</reference>
<sequence length="252" mass="26661">MPGRQKRMRYTFGDAMHRPGRLAQQQPVYAWKRSWVAPTKTTDDQTTMPLSYKILKWVKTGQTVIHEEEEEEEVKQGNETQQQGLQDGTASKSTESATATGGDANDEVVVLKNPIEQGSIASIVAEQLDRQAPDTAISPVDAAAAAVEAVATTVYGSASMDKPSIGGSEELSKVSTPDAVPQITTNSSTIGSGLEVNASTNDALSKVPAVPPPNAENSVTEIQALPPSTNQIAMKDSSPHNSPTSNNADMGT</sequence>
<accession>A0A2G5B3U2</accession>
<organism evidence="2 3">
    <name type="scientific">Coemansia reversa (strain ATCC 12441 / NRRL 1564)</name>
    <dbReference type="NCBI Taxonomy" id="763665"/>
    <lineage>
        <taxon>Eukaryota</taxon>
        <taxon>Fungi</taxon>
        <taxon>Fungi incertae sedis</taxon>
        <taxon>Zoopagomycota</taxon>
        <taxon>Kickxellomycotina</taxon>
        <taxon>Kickxellomycetes</taxon>
        <taxon>Kickxellales</taxon>
        <taxon>Kickxellaceae</taxon>
        <taxon>Coemansia</taxon>
    </lineage>
</organism>
<keyword evidence="3" id="KW-1185">Reference proteome</keyword>
<feature type="compositionally biased region" description="Polar residues" evidence="1">
    <location>
        <begin position="239"/>
        <end position="252"/>
    </location>
</feature>
<feature type="region of interest" description="Disordered" evidence="1">
    <location>
        <begin position="156"/>
        <end position="195"/>
    </location>
</feature>
<dbReference type="Proteomes" id="UP000242474">
    <property type="component" value="Unassembled WGS sequence"/>
</dbReference>
<feature type="compositionally biased region" description="Polar residues" evidence="1">
    <location>
        <begin position="182"/>
        <end position="195"/>
    </location>
</feature>
<dbReference type="EMBL" id="KZ303528">
    <property type="protein sequence ID" value="PIA13693.1"/>
    <property type="molecule type" value="Genomic_DNA"/>
</dbReference>
<evidence type="ECO:0000313" key="3">
    <source>
        <dbReference type="Proteomes" id="UP000242474"/>
    </source>
</evidence>
<gene>
    <name evidence="2" type="ORF">COEREDRAFT_89334</name>
</gene>
<name>A0A2G5B3U2_COERN</name>
<dbReference type="AlphaFoldDB" id="A0A2G5B3U2"/>
<feature type="region of interest" description="Disordered" evidence="1">
    <location>
        <begin position="226"/>
        <end position="252"/>
    </location>
</feature>
<feature type="region of interest" description="Disordered" evidence="1">
    <location>
        <begin position="66"/>
        <end position="110"/>
    </location>
</feature>
<proteinExistence type="predicted"/>
<feature type="compositionally biased region" description="Polar residues" evidence="1">
    <location>
        <begin position="77"/>
        <end position="86"/>
    </location>
</feature>
<evidence type="ECO:0000313" key="2">
    <source>
        <dbReference type="EMBL" id="PIA13693.1"/>
    </source>
</evidence>